<dbReference type="EMBL" id="JAUCMV010000005">
    <property type="protein sequence ID" value="KAK0394455.1"/>
    <property type="molecule type" value="Genomic_DNA"/>
</dbReference>
<evidence type="ECO:0000256" key="1">
    <source>
        <dbReference type="SAM" id="Phobius"/>
    </source>
</evidence>
<keyword evidence="3" id="KW-1185">Reference proteome</keyword>
<sequence>MTYVHRQRRPSALPRPFSRTAHFFKMSLLIRLQLVSFIITCFALSCYSLTLSEVYNQLSRVQKESVLTPALTHPEYHHTKQREVIGSFRGEPIFNRQYSGFVDDNGVPVPVLPYAKSTEENPDAWRRG</sequence>
<feature type="transmembrane region" description="Helical" evidence="1">
    <location>
        <begin position="28"/>
        <end position="50"/>
    </location>
</feature>
<reference evidence="2" key="1">
    <citation type="submission" date="2023-06" db="EMBL/GenBank/DDBJ databases">
        <title>Genomic analysis of the entomopathogenic nematode Steinernema hermaphroditum.</title>
        <authorList>
            <person name="Schwarz E.M."/>
            <person name="Heppert J.K."/>
            <person name="Baniya A."/>
            <person name="Schwartz H.T."/>
            <person name="Tan C.-H."/>
            <person name="Antoshechkin I."/>
            <person name="Sternberg P.W."/>
            <person name="Goodrich-Blair H."/>
            <person name="Dillman A.R."/>
        </authorList>
    </citation>
    <scope>NUCLEOTIDE SEQUENCE</scope>
    <source>
        <strain evidence="2">PS9179</strain>
        <tissue evidence="2">Whole animal</tissue>
    </source>
</reference>
<keyword evidence="1" id="KW-0812">Transmembrane</keyword>
<evidence type="ECO:0000313" key="2">
    <source>
        <dbReference type="EMBL" id="KAK0394455.1"/>
    </source>
</evidence>
<evidence type="ECO:0000313" key="3">
    <source>
        <dbReference type="Proteomes" id="UP001175271"/>
    </source>
</evidence>
<protein>
    <submittedName>
        <fullName evidence="2">Uncharacterized protein</fullName>
    </submittedName>
</protein>
<organism evidence="2 3">
    <name type="scientific">Steinernema hermaphroditum</name>
    <dbReference type="NCBI Taxonomy" id="289476"/>
    <lineage>
        <taxon>Eukaryota</taxon>
        <taxon>Metazoa</taxon>
        <taxon>Ecdysozoa</taxon>
        <taxon>Nematoda</taxon>
        <taxon>Chromadorea</taxon>
        <taxon>Rhabditida</taxon>
        <taxon>Tylenchina</taxon>
        <taxon>Panagrolaimomorpha</taxon>
        <taxon>Strongyloidoidea</taxon>
        <taxon>Steinernematidae</taxon>
        <taxon>Steinernema</taxon>
    </lineage>
</organism>
<keyword evidence="1" id="KW-1133">Transmembrane helix</keyword>
<proteinExistence type="predicted"/>
<gene>
    <name evidence="2" type="ORF">QR680_000746</name>
</gene>
<comment type="caution">
    <text evidence="2">The sequence shown here is derived from an EMBL/GenBank/DDBJ whole genome shotgun (WGS) entry which is preliminary data.</text>
</comment>
<name>A0AA39GVQ4_9BILA</name>
<accession>A0AA39GVQ4</accession>
<dbReference type="Proteomes" id="UP001175271">
    <property type="component" value="Unassembled WGS sequence"/>
</dbReference>
<keyword evidence="1" id="KW-0472">Membrane</keyword>
<dbReference type="AlphaFoldDB" id="A0AA39GVQ4"/>